<dbReference type="GO" id="GO:0016780">
    <property type="term" value="F:phosphotransferase activity, for other substituted phosphate groups"/>
    <property type="evidence" value="ECO:0007669"/>
    <property type="project" value="TreeGrafter"/>
</dbReference>
<feature type="transmembrane region" description="Helical" evidence="2">
    <location>
        <begin position="425"/>
        <end position="445"/>
    </location>
</feature>
<feature type="transmembrane region" description="Helical" evidence="2">
    <location>
        <begin position="200"/>
        <end position="218"/>
    </location>
</feature>
<gene>
    <name evidence="4" type="ORF">A2Y68_00565</name>
</gene>
<feature type="transmembrane region" description="Helical" evidence="2">
    <location>
        <begin position="304"/>
        <end position="320"/>
    </location>
</feature>
<feature type="transmembrane region" description="Helical" evidence="2">
    <location>
        <begin position="398"/>
        <end position="418"/>
    </location>
</feature>
<dbReference type="STRING" id="1802479.A2Y68_00565"/>
<dbReference type="PANTHER" id="PTHR30576:SF10">
    <property type="entry name" value="SLL5057 PROTEIN"/>
    <property type="match status" value="1"/>
</dbReference>
<accession>A0A1F7X4B0</accession>
<feature type="transmembrane region" description="Helical" evidence="2">
    <location>
        <begin position="273"/>
        <end position="292"/>
    </location>
</feature>
<dbReference type="PANTHER" id="PTHR30576">
    <property type="entry name" value="COLANIC BIOSYNTHESIS UDP-GLUCOSE LIPID CARRIER TRANSFERASE"/>
    <property type="match status" value="1"/>
</dbReference>
<proteinExistence type="inferred from homology"/>
<dbReference type="AlphaFoldDB" id="A0A1F7X4B0"/>
<feature type="transmembrane region" description="Helical" evidence="2">
    <location>
        <begin position="12"/>
        <end position="31"/>
    </location>
</feature>
<organism evidence="4 5">
    <name type="scientific">Candidatus Woesebacteria bacterium RBG_13_46_13</name>
    <dbReference type="NCBI Taxonomy" id="1802479"/>
    <lineage>
        <taxon>Bacteria</taxon>
        <taxon>Candidatus Woeseibacteriota</taxon>
    </lineage>
</organism>
<dbReference type="InterPro" id="IPR003362">
    <property type="entry name" value="Bact_transf"/>
</dbReference>
<feature type="transmembrane region" description="Helical" evidence="2">
    <location>
        <begin position="516"/>
        <end position="534"/>
    </location>
</feature>
<evidence type="ECO:0000256" key="1">
    <source>
        <dbReference type="ARBA" id="ARBA00006464"/>
    </source>
</evidence>
<keyword evidence="2" id="KW-0812">Transmembrane</keyword>
<reference evidence="4 5" key="1">
    <citation type="journal article" date="2016" name="Nat. Commun.">
        <title>Thousands of microbial genomes shed light on interconnected biogeochemical processes in an aquifer system.</title>
        <authorList>
            <person name="Anantharaman K."/>
            <person name="Brown C.T."/>
            <person name="Hug L.A."/>
            <person name="Sharon I."/>
            <person name="Castelle C.J."/>
            <person name="Probst A.J."/>
            <person name="Thomas B.C."/>
            <person name="Singh A."/>
            <person name="Wilkins M.J."/>
            <person name="Karaoz U."/>
            <person name="Brodie E.L."/>
            <person name="Williams K.H."/>
            <person name="Hubbard S.S."/>
            <person name="Banfield J.F."/>
        </authorList>
    </citation>
    <scope>NUCLEOTIDE SEQUENCE [LARGE SCALE GENOMIC DNA]</scope>
</reference>
<feature type="transmembrane region" description="Helical" evidence="2">
    <location>
        <begin position="356"/>
        <end position="378"/>
    </location>
</feature>
<comment type="similarity">
    <text evidence="1">Belongs to the bacterial sugar transferase family.</text>
</comment>
<comment type="caution">
    <text evidence="4">The sequence shown here is derived from an EMBL/GenBank/DDBJ whole genome shotgun (WGS) entry which is preliminary data.</text>
</comment>
<evidence type="ECO:0000313" key="5">
    <source>
        <dbReference type="Proteomes" id="UP000176778"/>
    </source>
</evidence>
<dbReference type="EMBL" id="MGFR01000002">
    <property type="protein sequence ID" value="OGM09906.1"/>
    <property type="molecule type" value="Genomic_DNA"/>
</dbReference>
<keyword evidence="2" id="KW-1133">Transmembrane helix</keyword>
<keyword evidence="2" id="KW-0472">Membrane</keyword>
<feature type="transmembrane region" description="Helical" evidence="2">
    <location>
        <begin position="541"/>
        <end position="560"/>
    </location>
</feature>
<feature type="transmembrane region" description="Helical" evidence="2">
    <location>
        <begin position="326"/>
        <end position="344"/>
    </location>
</feature>
<protein>
    <recommendedName>
        <fullName evidence="3">Bacterial sugar transferase domain-containing protein</fullName>
    </recommendedName>
</protein>
<evidence type="ECO:0000313" key="4">
    <source>
        <dbReference type="EMBL" id="OGM09906.1"/>
    </source>
</evidence>
<dbReference type="Pfam" id="PF02397">
    <property type="entry name" value="Bac_transf"/>
    <property type="match status" value="1"/>
</dbReference>
<dbReference type="Proteomes" id="UP000176778">
    <property type="component" value="Unassembled WGS sequence"/>
</dbReference>
<feature type="transmembrane region" description="Helical" evidence="2">
    <location>
        <begin position="457"/>
        <end position="477"/>
    </location>
</feature>
<feature type="transmembrane region" description="Helical" evidence="2">
    <location>
        <begin position="484"/>
        <end position="504"/>
    </location>
</feature>
<sequence>MQTNIFERFLAVVLLILSLPLLGLFWILMLLEDKGPLFFRQKRLGKGKTPFVIYKVRTMVVGADKLQKKYRGLNEADTPVFKIYNDPRYTRLGKFLAHTGLDELPQLINIIKGEMKFVGPRPLPDYEAVKVPQKYQKRFSVYPGITSLWIVQGAHNLSFKRWMELDLQEVENGSFWLSLTIAWGTMRIIVSSLIRKLQKYFPAVLLLLVISLGLALRIDQVVGKTLWGDEVLYFSTADTTLFANLFLQRYGIVDNPPFFLIFLKAWSYISKDIFWLRIPGLIIFLFSAKVLLSLFKKTGNVTKLIVVSIFSLSTFFLRINSWISPYNFVLLFSVLQLYLLMNFLEGRYLKNRGFFILSFSLLNLFLFATHYSSVYVFVGYLPILIWTLWTDKKLFRTFALSLILSGLLMFPVFCLLLARHKSIVGIVYNNSLALETNVLGAYSYILDRSVLRIRNWSVSTTSFILVSALAIVPWIANKKLRREYMLLLFSFSFYILPVTLFYFLTQPVAGARIERTFLVFHLGLYFLLAQALEVTRKTNKLLFALSACSLLGLFAVSYLAPPKGIFYLPGNVTNFRLETKEYDIFLKALGEKLEQGNYDSVVFLEKNIGYIQQKQIFLKYYFIHDMHFKFAREKYIPYQNLWEVHSGDLIIPEDVRNSLGKNVLLVNFEEKLDRAIVLKQLAGKILETFDYWKYFSNRP</sequence>
<feature type="domain" description="Bacterial sugar transferase" evidence="3">
    <location>
        <begin position="5"/>
        <end position="190"/>
    </location>
</feature>
<evidence type="ECO:0000256" key="2">
    <source>
        <dbReference type="SAM" id="Phobius"/>
    </source>
</evidence>
<name>A0A1F7X4B0_9BACT</name>
<evidence type="ECO:0000259" key="3">
    <source>
        <dbReference type="Pfam" id="PF02397"/>
    </source>
</evidence>